<evidence type="ECO:0000256" key="2">
    <source>
        <dbReference type="ARBA" id="ARBA00022603"/>
    </source>
</evidence>
<feature type="domain" description="Methyltransferase type 11" evidence="4">
    <location>
        <begin position="40"/>
        <end position="128"/>
    </location>
</feature>
<comment type="caution">
    <text evidence="5">The sequence shown here is derived from an EMBL/GenBank/DDBJ whole genome shotgun (WGS) entry which is preliminary data.</text>
</comment>
<dbReference type="InterPro" id="IPR013216">
    <property type="entry name" value="Methyltransf_11"/>
</dbReference>
<comment type="similarity">
    <text evidence="1">Belongs to the methyltransferase superfamily.</text>
</comment>
<dbReference type="RefSeq" id="WP_203169658.1">
    <property type="nucleotide sequence ID" value="NZ_JAEVLS010000005.1"/>
</dbReference>
<proteinExistence type="inferred from homology"/>
<reference evidence="5 6" key="1">
    <citation type="journal article" date="2021" name="Int. J. Syst. Evol. Microbiol.">
        <title>Steroidobacter gossypii sp. nov., isolated from soil of cotton cropping field.</title>
        <authorList>
            <person name="Huang R."/>
            <person name="Yang S."/>
            <person name="Zhen C."/>
            <person name="Liu W."/>
        </authorList>
    </citation>
    <scope>NUCLEOTIDE SEQUENCE [LARGE SCALE GENOMIC DNA]</scope>
    <source>
        <strain evidence="5 6">S1-65</strain>
    </source>
</reference>
<dbReference type="CDD" id="cd02440">
    <property type="entry name" value="AdoMet_MTases"/>
    <property type="match status" value="1"/>
</dbReference>
<dbReference type="InterPro" id="IPR051052">
    <property type="entry name" value="Diverse_substrate_MTase"/>
</dbReference>
<evidence type="ECO:0000256" key="3">
    <source>
        <dbReference type="ARBA" id="ARBA00022679"/>
    </source>
</evidence>
<keyword evidence="2 5" id="KW-0489">Methyltransferase</keyword>
<dbReference type="Gene3D" id="3.40.50.150">
    <property type="entry name" value="Vaccinia Virus protein VP39"/>
    <property type="match status" value="1"/>
</dbReference>
<name>A0ABS1X2V0_9GAMM</name>
<dbReference type="Pfam" id="PF08241">
    <property type="entry name" value="Methyltransf_11"/>
    <property type="match status" value="1"/>
</dbReference>
<dbReference type="GO" id="GO:0032259">
    <property type="term" value="P:methylation"/>
    <property type="evidence" value="ECO:0007669"/>
    <property type="project" value="UniProtKB-KW"/>
</dbReference>
<dbReference type="PANTHER" id="PTHR44942:SF4">
    <property type="entry name" value="METHYLTRANSFERASE TYPE 11 DOMAIN-CONTAINING PROTEIN"/>
    <property type="match status" value="1"/>
</dbReference>
<dbReference type="SUPFAM" id="SSF53335">
    <property type="entry name" value="S-adenosyl-L-methionine-dependent methyltransferases"/>
    <property type="match status" value="1"/>
</dbReference>
<evidence type="ECO:0000313" key="5">
    <source>
        <dbReference type="EMBL" id="MBM0107553.1"/>
    </source>
</evidence>
<organism evidence="5 6">
    <name type="scientific">Steroidobacter gossypii</name>
    <dbReference type="NCBI Taxonomy" id="2805490"/>
    <lineage>
        <taxon>Bacteria</taxon>
        <taxon>Pseudomonadati</taxon>
        <taxon>Pseudomonadota</taxon>
        <taxon>Gammaproteobacteria</taxon>
        <taxon>Steroidobacterales</taxon>
        <taxon>Steroidobacteraceae</taxon>
        <taxon>Steroidobacter</taxon>
    </lineage>
</organism>
<dbReference type="PANTHER" id="PTHR44942">
    <property type="entry name" value="METHYLTRANSF_11 DOMAIN-CONTAINING PROTEIN"/>
    <property type="match status" value="1"/>
</dbReference>
<dbReference type="InterPro" id="IPR029063">
    <property type="entry name" value="SAM-dependent_MTases_sf"/>
</dbReference>
<dbReference type="Proteomes" id="UP000661077">
    <property type="component" value="Unassembled WGS sequence"/>
</dbReference>
<evidence type="ECO:0000259" key="4">
    <source>
        <dbReference type="Pfam" id="PF08241"/>
    </source>
</evidence>
<dbReference type="GO" id="GO:0008168">
    <property type="term" value="F:methyltransferase activity"/>
    <property type="evidence" value="ECO:0007669"/>
    <property type="project" value="UniProtKB-KW"/>
</dbReference>
<dbReference type="EMBL" id="JAEVLS010000005">
    <property type="protein sequence ID" value="MBM0107553.1"/>
    <property type="molecule type" value="Genomic_DNA"/>
</dbReference>
<evidence type="ECO:0000256" key="1">
    <source>
        <dbReference type="ARBA" id="ARBA00008361"/>
    </source>
</evidence>
<protein>
    <submittedName>
        <fullName evidence="5">Class I SAM-dependent methyltransferase</fullName>
    </submittedName>
</protein>
<evidence type="ECO:0000313" key="6">
    <source>
        <dbReference type="Proteomes" id="UP000661077"/>
    </source>
</evidence>
<gene>
    <name evidence="5" type="ORF">JM946_22660</name>
</gene>
<sequence>MSFKDHFSGHADAYARYRPDYPNELFEYLATLTPNREVALDLATGSGQAAVGLAKHFSLVVASDGSVSQLQSAAEHPNVAYIANLAEQPALHDHTVDLVVAAQAAHWFDHARFYPEMKRVLKPDGALALWTYGLAYVDPQIDPIVKHFYSDIVGSYWPPERRWVESAYRDLPFPMQEINAPQFELHLEWDLDSLIGYLGTWSAVQRYKRATGQDPLPALRAEMAPCWGSPVAPREVTWPLHLRVGRAH</sequence>
<keyword evidence="6" id="KW-1185">Reference proteome</keyword>
<accession>A0ABS1X2V0</accession>
<keyword evidence="3" id="KW-0808">Transferase</keyword>